<dbReference type="GO" id="GO:0016020">
    <property type="term" value="C:membrane"/>
    <property type="evidence" value="ECO:0007669"/>
    <property type="project" value="TreeGrafter"/>
</dbReference>
<evidence type="ECO:0000259" key="4">
    <source>
        <dbReference type="Pfam" id="PF00561"/>
    </source>
</evidence>
<dbReference type="InterPro" id="IPR029058">
    <property type="entry name" value="AB_hydrolase_fold"/>
</dbReference>
<dbReference type="PANTHER" id="PTHR43798:SF33">
    <property type="entry name" value="HYDROLASE, PUTATIVE (AFU_ORTHOLOGUE AFUA_2G14860)-RELATED"/>
    <property type="match status" value="1"/>
</dbReference>
<sequence length="304" mass="34849">MKSLLLLIAVFTLGTTCFARDEHFMFTTSDSVQLYVRLAGQGKPCLFVHGGPGSTSYYFEVTDAARLIEQKMQMIYYDQRGCGRSTSPKNKDYSLARMEKDMEELRRYLGYKQWAVIGHSFGGILITSYAHEYPSSVNALFVVHGTLNIQYSMTSHLDNGLKILGIKDQGPYRDTSIALNERVWKVHDSLTKSGLWYKLMFRNAYEKTYNDTLTNVLGPLNRDYANEVWGIADYWKDFTPMTKDIKCPVLIMTGMKDYAIGPDHYKSFQFPKATIVHYIGGHAPFQEEPQWFAEKIIAFIPKIK</sequence>
<evidence type="ECO:0000256" key="3">
    <source>
        <dbReference type="SAM" id="SignalP"/>
    </source>
</evidence>
<dbReference type="Proteomes" id="UP000184048">
    <property type="component" value="Unassembled WGS sequence"/>
</dbReference>
<dbReference type="RefSeq" id="WP_072836968.1">
    <property type="nucleotide sequence ID" value="NZ_FQUU01000023.1"/>
</dbReference>
<dbReference type="Pfam" id="PF00561">
    <property type="entry name" value="Abhydrolase_1"/>
    <property type="match status" value="1"/>
</dbReference>
<gene>
    <name evidence="5" type="ORF">SAMN02745131_03849</name>
</gene>
<dbReference type="AlphaFoldDB" id="A0A1M5FJE2"/>
<dbReference type="STRING" id="1121884.SAMN02745131_03849"/>
<dbReference type="Gene3D" id="3.40.50.1820">
    <property type="entry name" value="alpha/beta hydrolase"/>
    <property type="match status" value="1"/>
</dbReference>
<dbReference type="SUPFAM" id="SSF53474">
    <property type="entry name" value="alpha/beta-Hydrolases"/>
    <property type="match status" value="1"/>
</dbReference>
<feature type="domain" description="AB hydrolase-1" evidence="4">
    <location>
        <begin position="46"/>
        <end position="288"/>
    </location>
</feature>
<evidence type="ECO:0000313" key="5">
    <source>
        <dbReference type="EMBL" id="SHF91605.1"/>
    </source>
</evidence>
<evidence type="ECO:0000256" key="1">
    <source>
        <dbReference type="ARBA" id="ARBA00010088"/>
    </source>
</evidence>
<keyword evidence="3" id="KW-0732">Signal</keyword>
<organism evidence="5 6">
    <name type="scientific">Flavisolibacter ginsengisoli DSM 18119</name>
    <dbReference type="NCBI Taxonomy" id="1121884"/>
    <lineage>
        <taxon>Bacteria</taxon>
        <taxon>Pseudomonadati</taxon>
        <taxon>Bacteroidota</taxon>
        <taxon>Chitinophagia</taxon>
        <taxon>Chitinophagales</taxon>
        <taxon>Chitinophagaceae</taxon>
        <taxon>Flavisolibacter</taxon>
    </lineage>
</organism>
<keyword evidence="2" id="KW-0378">Hydrolase</keyword>
<dbReference type="PANTHER" id="PTHR43798">
    <property type="entry name" value="MONOACYLGLYCEROL LIPASE"/>
    <property type="match status" value="1"/>
</dbReference>
<dbReference type="EMBL" id="FQUU01000023">
    <property type="protein sequence ID" value="SHF91605.1"/>
    <property type="molecule type" value="Genomic_DNA"/>
</dbReference>
<accession>A0A1M5FJE2</accession>
<proteinExistence type="inferred from homology"/>
<feature type="chain" id="PRO_5012612474" evidence="3">
    <location>
        <begin position="20"/>
        <end position="304"/>
    </location>
</feature>
<dbReference type="GO" id="GO:0008233">
    <property type="term" value="F:peptidase activity"/>
    <property type="evidence" value="ECO:0007669"/>
    <property type="project" value="InterPro"/>
</dbReference>
<dbReference type="InterPro" id="IPR050266">
    <property type="entry name" value="AB_hydrolase_sf"/>
</dbReference>
<dbReference type="InterPro" id="IPR002410">
    <property type="entry name" value="Peptidase_S33"/>
</dbReference>
<keyword evidence="6" id="KW-1185">Reference proteome</keyword>
<protein>
    <submittedName>
        <fullName evidence="5">Proline iminopeptidase</fullName>
    </submittedName>
</protein>
<dbReference type="GO" id="GO:0006508">
    <property type="term" value="P:proteolysis"/>
    <property type="evidence" value="ECO:0007669"/>
    <property type="project" value="InterPro"/>
</dbReference>
<reference evidence="5 6" key="1">
    <citation type="submission" date="2016-11" db="EMBL/GenBank/DDBJ databases">
        <authorList>
            <person name="Jaros S."/>
            <person name="Januszkiewicz K."/>
            <person name="Wedrychowicz H."/>
        </authorList>
    </citation>
    <scope>NUCLEOTIDE SEQUENCE [LARGE SCALE GENOMIC DNA]</scope>
    <source>
        <strain evidence="5 6">DSM 18119</strain>
    </source>
</reference>
<dbReference type="OrthoDB" id="9796770at2"/>
<evidence type="ECO:0000256" key="2">
    <source>
        <dbReference type="ARBA" id="ARBA00022801"/>
    </source>
</evidence>
<dbReference type="InterPro" id="IPR000073">
    <property type="entry name" value="AB_hydrolase_1"/>
</dbReference>
<evidence type="ECO:0000313" key="6">
    <source>
        <dbReference type="Proteomes" id="UP000184048"/>
    </source>
</evidence>
<dbReference type="PRINTS" id="PR00793">
    <property type="entry name" value="PROAMNOPTASE"/>
</dbReference>
<name>A0A1M5FJE2_9BACT</name>
<comment type="similarity">
    <text evidence="1">Belongs to the peptidase S33 family.</text>
</comment>
<feature type="signal peptide" evidence="3">
    <location>
        <begin position="1"/>
        <end position="19"/>
    </location>
</feature>